<name>A0A9Q3GE34_9BASI</name>
<evidence type="ECO:0000313" key="2">
    <source>
        <dbReference type="EMBL" id="MBW0463646.1"/>
    </source>
</evidence>
<dbReference type="AlphaFoldDB" id="A0A9Q3GE34"/>
<feature type="compositionally biased region" description="Low complexity" evidence="1">
    <location>
        <begin position="77"/>
        <end position="88"/>
    </location>
</feature>
<evidence type="ECO:0000313" key="3">
    <source>
        <dbReference type="Proteomes" id="UP000765509"/>
    </source>
</evidence>
<reference evidence="2" key="1">
    <citation type="submission" date="2021-03" db="EMBL/GenBank/DDBJ databases">
        <title>Draft genome sequence of rust myrtle Austropuccinia psidii MF-1, a brazilian biotype.</title>
        <authorList>
            <person name="Quecine M.C."/>
            <person name="Pachon D.M.R."/>
            <person name="Bonatelli M.L."/>
            <person name="Correr F.H."/>
            <person name="Franceschini L.M."/>
            <person name="Leite T.F."/>
            <person name="Margarido G.R.A."/>
            <person name="Almeida C.A."/>
            <person name="Ferrarezi J.A."/>
            <person name="Labate C.A."/>
        </authorList>
    </citation>
    <scope>NUCLEOTIDE SEQUENCE</scope>
    <source>
        <strain evidence="2">MF-1</strain>
    </source>
</reference>
<organism evidence="2 3">
    <name type="scientific">Austropuccinia psidii MF-1</name>
    <dbReference type="NCBI Taxonomy" id="1389203"/>
    <lineage>
        <taxon>Eukaryota</taxon>
        <taxon>Fungi</taxon>
        <taxon>Dikarya</taxon>
        <taxon>Basidiomycota</taxon>
        <taxon>Pucciniomycotina</taxon>
        <taxon>Pucciniomycetes</taxon>
        <taxon>Pucciniales</taxon>
        <taxon>Sphaerophragmiaceae</taxon>
        <taxon>Austropuccinia</taxon>
    </lineage>
</organism>
<comment type="caution">
    <text evidence="2">The sequence shown here is derived from an EMBL/GenBank/DDBJ whole genome shotgun (WGS) entry which is preliminary data.</text>
</comment>
<evidence type="ECO:0000256" key="1">
    <source>
        <dbReference type="SAM" id="MobiDB-lite"/>
    </source>
</evidence>
<dbReference type="EMBL" id="AVOT02000601">
    <property type="protein sequence ID" value="MBW0463646.1"/>
    <property type="molecule type" value="Genomic_DNA"/>
</dbReference>
<accession>A0A9Q3GE34</accession>
<gene>
    <name evidence="2" type="ORF">O181_003361</name>
</gene>
<proteinExistence type="predicted"/>
<protein>
    <submittedName>
        <fullName evidence="2">Uncharacterized protein</fullName>
    </submittedName>
</protein>
<dbReference type="Proteomes" id="UP000765509">
    <property type="component" value="Unassembled WGS sequence"/>
</dbReference>
<keyword evidence="3" id="KW-1185">Reference proteome</keyword>
<sequence>MGRSGNKNPEYLSQEMAWIDLMKEIKGWNPNKNYKLLEERETRIKDNQPAIQAIEKSLYMEDPSQIQVPKDMEEEVPSSPKQSRSSRPYKPRETSSKAHQSSLVVSRRRQGDQGKNKTSFSQRKQEADPLMKKLMYLAQEVHKRKK</sequence>
<feature type="region of interest" description="Disordered" evidence="1">
    <location>
        <begin position="58"/>
        <end position="131"/>
    </location>
</feature>